<dbReference type="GO" id="GO:0006508">
    <property type="term" value="P:proteolysis"/>
    <property type="evidence" value="ECO:0007669"/>
    <property type="project" value="InterPro"/>
</dbReference>
<reference evidence="2" key="1">
    <citation type="journal article" date="2023" name="Mol. Phylogenet. Evol.">
        <title>Genome-scale phylogeny and comparative genomics of the fungal order Sordariales.</title>
        <authorList>
            <person name="Hensen N."/>
            <person name="Bonometti L."/>
            <person name="Westerberg I."/>
            <person name="Brannstrom I.O."/>
            <person name="Guillou S."/>
            <person name="Cros-Aarteil S."/>
            <person name="Calhoun S."/>
            <person name="Haridas S."/>
            <person name="Kuo A."/>
            <person name="Mondo S."/>
            <person name="Pangilinan J."/>
            <person name="Riley R."/>
            <person name="LaButti K."/>
            <person name="Andreopoulos B."/>
            <person name="Lipzen A."/>
            <person name="Chen C."/>
            <person name="Yan M."/>
            <person name="Daum C."/>
            <person name="Ng V."/>
            <person name="Clum A."/>
            <person name="Steindorff A."/>
            <person name="Ohm R.A."/>
            <person name="Martin F."/>
            <person name="Silar P."/>
            <person name="Natvig D.O."/>
            <person name="Lalanne C."/>
            <person name="Gautier V."/>
            <person name="Ament-Velasquez S.L."/>
            <person name="Kruys A."/>
            <person name="Hutchinson M.I."/>
            <person name="Powell A.J."/>
            <person name="Barry K."/>
            <person name="Miller A.N."/>
            <person name="Grigoriev I.V."/>
            <person name="Debuchy R."/>
            <person name="Gladieux P."/>
            <person name="Hiltunen Thoren M."/>
            <person name="Johannesson H."/>
        </authorList>
    </citation>
    <scope>NUCLEOTIDE SEQUENCE</scope>
    <source>
        <strain evidence="2">PSN309</strain>
    </source>
</reference>
<sequence length="330" mass="35954">MEFKISIHLSKRRKVYSHDQRYLDAAPWGIDARYAWTKAGGEGDNFQLDHEVLAAANITPINDAPIGSSWKDHGTAVPGELFMRGGTAKGVGIIPKARGFVAYTGENYLQGLAEAVDKMDLGDIILIEMQQVTPALLPLEIDNSCFDLLLLANRKGITVIEPAGNGGQNLEHPIRLSDGTYRDVLNPDSPHFRDSGAIMVGGSTKDIPHYQRIETSWTGSNYGNRVDTYGWYEGIFTASSRDPSGYQNCFGGTSGASQVVAGVAAIMQSITYKSTRGMKLSPRQVRKIITQGGTPTEDPNVDRIGVMPNLRAILDGQVDSNRPSNVSWRV</sequence>
<name>A0AAN6WMT9_9PEZI</name>
<dbReference type="Pfam" id="PF00082">
    <property type="entry name" value="Peptidase_S8"/>
    <property type="match status" value="1"/>
</dbReference>
<dbReference type="EMBL" id="MU864475">
    <property type="protein sequence ID" value="KAK4184739.1"/>
    <property type="molecule type" value="Genomic_DNA"/>
</dbReference>
<dbReference type="SUPFAM" id="SSF52743">
    <property type="entry name" value="Subtilisin-like"/>
    <property type="match status" value="1"/>
</dbReference>
<accession>A0AAN6WMT9</accession>
<dbReference type="AlphaFoldDB" id="A0AAN6WMT9"/>
<dbReference type="InterPro" id="IPR036852">
    <property type="entry name" value="Peptidase_S8/S53_dom_sf"/>
</dbReference>
<protein>
    <submittedName>
        <fullName evidence="2">Peptidase S8/S53 domain-containing protein</fullName>
    </submittedName>
</protein>
<dbReference type="InterPro" id="IPR000209">
    <property type="entry name" value="Peptidase_S8/S53_dom"/>
</dbReference>
<comment type="caution">
    <text evidence="2">The sequence shown here is derived from an EMBL/GenBank/DDBJ whole genome shotgun (WGS) entry which is preliminary data.</text>
</comment>
<evidence type="ECO:0000313" key="3">
    <source>
        <dbReference type="Proteomes" id="UP001302126"/>
    </source>
</evidence>
<keyword evidence="3" id="KW-1185">Reference proteome</keyword>
<evidence type="ECO:0000313" key="2">
    <source>
        <dbReference type="EMBL" id="KAK4184739.1"/>
    </source>
</evidence>
<gene>
    <name evidence="2" type="ORF">QBC35DRAFT_454936</name>
</gene>
<proteinExistence type="predicted"/>
<organism evidence="2 3">
    <name type="scientific">Podospora australis</name>
    <dbReference type="NCBI Taxonomy" id="1536484"/>
    <lineage>
        <taxon>Eukaryota</taxon>
        <taxon>Fungi</taxon>
        <taxon>Dikarya</taxon>
        <taxon>Ascomycota</taxon>
        <taxon>Pezizomycotina</taxon>
        <taxon>Sordariomycetes</taxon>
        <taxon>Sordariomycetidae</taxon>
        <taxon>Sordariales</taxon>
        <taxon>Podosporaceae</taxon>
        <taxon>Podospora</taxon>
    </lineage>
</organism>
<dbReference type="GO" id="GO:0004252">
    <property type="term" value="F:serine-type endopeptidase activity"/>
    <property type="evidence" value="ECO:0007669"/>
    <property type="project" value="InterPro"/>
</dbReference>
<dbReference type="Gene3D" id="3.40.50.200">
    <property type="entry name" value="Peptidase S8/S53 domain"/>
    <property type="match status" value="1"/>
</dbReference>
<reference evidence="2" key="2">
    <citation type="submission" date="2023-05" db="EMBL/GenBank/DDBJ databases">
        <authorList>
            <consortium name="Lawrence Berkeley National Laboratory"/>
            <person name="Steindorff A."/>
            <person name="Hensen N."/>
            <person name="Bonometti L."/>
            <person name="Westerberg I."/>
            <person name="Brannstrom I.O."/>
            <person name="Guillou S."/>
            <person name="Cros-Aarteil S."/>
            <person name="Calhoun S."/>
            <person name="Haridas S."/>
            <person name="Kuo A."/>
            <person name="Mondo S."/>
            <person name="Pangilinan J."/>
            <person name="Riley R."/>
            <person name="Labutti K."/>
            <person name="Andreopoulos B."/>
            <person name="Lipzen A."/>
            <person name="Chen C."/>
            <person name="Yanf M."/>
            <person name="Daum C."/>
            <person name="Ng V."/>
            <person name="Clum A."/>
            <person name="Ohm R."/>
            <person name="Martin F."/>
            <person name="Silar P."/>
            <person name="Natvig D."/>
            <person name="Lalanne C."/>
            <person name="Gautier V."/>
            <person name="Ament-Velasquez S.L."/>
            <person name="Kruys A."/>
            <person name="Hutchinson M.I."/>
            <person name="Powell A.J."/>
            <person name="Barry K."/>
            <person name="Miller A.N."/>
            <person name="Grigoriev I.V."/>
            <person name="Debuchy R."/>
            <person name="Gladieux P."/>
            <person name="Thoren M.H."/>
            <person name="Johannesson H."/>
        </authorList>
    </citation>
    <scope>NUCLEOTIDE SEQUENCE</scope>
    <source>
        <strain evidence="2">PSN309</strain>
    </source>
</reference>
<dbReference type="Proteomes" id="UP001302126">
    <property type="component" value="Unassembled WGS sequence"/>
</dbReference>
<evidence type="ECO:0000259" key="1">
    <source>
        <dbReference type="Pfam" id="PF00082"/>
    </source>
</evidence>
<feature type="domain" description="Peptidase S8/S53" evidence="1">
    <location>
        <begin position="64"/>
        <end position="303"/>
    </location>
</feature>